<reference evidence="2 3" key="1">
    <citation type="submission" date="2023-07" db="EMBL/GenBank/DDBJ databases">
        <title>Sorghum-associated microbial communities from plants grown in Nebraska, USA.</title>
        <authorList>
            <person name="Schachtman D."/>
        </authorList>
    </citation>
    <scope>NUCLEOTIDE SEQUENCE [LARGE SCALE GENOMIC DNA]</scope>
    <source>
        <strain evidence="2 3">DS1027</strain>
    </source>
</reference>
<keyword evidence="1" id="KW-0472">Membrane</keyword>
<gene>
    <name evidence="2" type="ORF">J2792_003659</name>
</gene>
<protein>
    <recommendedName>
        <fullName evidence="4">Biopolymer transporter ExbD</fullName>
    </recommendedName>
</protein>
<evidence type="ECO:0000313" key="2">
    <source>
        <dbReference type="EMBL" id="MDR6512772.1"/>
    </source>
</evidence>
<dbReference type="EMBL" id="JAVDRD010000012">
    <property type="protein sequence ID" value="MDR6512772.1"/>
    <property type="molecule type" value="Genomic_DNA"/>
</dbReference>
<comment type="caution">
    <text evidence="2">The sequence shown here is derived from an EMBL/GenBank/DDBJ whole genome shotgun (WGS) entry which is preliminary data.</text>
</comment>
<organism evidence="2 3">
    <name type="scientific">Novosphingobium capsulatum</name>
    <dbReference type="NCBI Taxonomy" id="13688"/>
    <lineage>
        <taxon>Bacteria</taxon>
        <taxon>Pseudomonadati</taxon>
        <taxon>Pseudomonadota</taxon>
        <taxon>Alphaproteobacteria</taxon>
        <taxon>Sphingomonadales</taxon>
        <taxon>Sphingomonadaceae</taxon>
        <taxon>Novosphingobium</taxon>
    </lineage>
</organism>
<name>A0ABU1MR58_9SPHN</name>
<evidence type="ECO:0000256" key="1">
    <source>
        <dbReference type="SAM" id="Phobius"/>
    </source>
</evidence>
<evidence type="ECO:0000313" key="3">
    <source>
        <dbReference type="Proteomes" id="UP001184150"/>
    </source>
</evidence>
<keyword evidence="3" id="KW-1185">Reference proteome</keyword>
<dbReference type="Proteomes" id="UP001184150">
    <property type="component" value="Unassembled WGS sequence"/>
</dbReference>
<keyword evidence="1" id="KW-1133">Transmembrane helix</keyword>
<accession>A0ABU1MR58</accession>
<keyword evidence="1" id="KW-0812">Transmembrane</keyword>
<sequence length="151" mass="15353">MITRPGQTGWQTILADLALILFMICASALSVAEGPAPPAIRAQAAPLRAPAPPPAVQPVAPSLQAEPVGVWRDGPGAPPLAQWLAEQAADPRLRLSIVVRYAAGPGGREAALDQAASLAGSAGQRAASARLVVEPGAQPGASVTLGYDEER</sequence>
<dbReference type="RefSeq" id="WP_309806223.1">
    <property type="nucleotide sequence ID" value="NZ_JAVDRD010000012.1"/>
</dbReference>
<proteinExistence type="predicted"/>
<evidence type="ECO:0008006" key="4">
    <source>
        <dbReference type="Google" id="ProtNLM"/>
    </source>
</evidence>
<feature type="transmembrane region" description="Helical" evidence="1">
    <location>
        <begin position="12"/>
        <end position="32"/>
    </location>
</feature>